<reference evidence="1" key="2">
    <citation type="submission" date="2020-09" db="EMBL/GenBank/DDBJ databases">
        <authorList>
            <person name="Sun Q."/>
            <person name="Ohkuma M."/>
        </authorList>
    </citation>
    <scope>NUCLEOTIDE SEQUENCE</scope>
    <source>
        <strain evidence="1">JCM 3131</strain>
    </source>
</reference>
<keyword evidence="2" id="KW-1185">Reference proteome</keyword>
<protein>
    <recommendedName>
        <fullName evidence="3">DUF4238 domain-containing protein</fullName>
    </recommendedName>
</protein>
<evidence type="ECO:0000313" key="1">
    <source>
        <dbReference type="EMBL" id="GGQ73536.1"/>
    </source>
</evidence>
<proteinExistence type="predicted"/>
<evidence type="ECO:0008006" key="3">
    <source>
        <dbReference type="Google" id="ProtNLM"/>
    </source>
</evidence>
<organism evidence="1 2">
    <name type="scientific">Streptomyces ruber</name>
    <dbReference type="NCBI Taxonomy" id="83378"/>
    <lineage>
        <taxon>Bacteria</taxon>
        <taxon>Bacillati</taxon>
        <taxon>Actinomycetota</taxon>
        <taxon>Actinomycetes</taxon>
        <taxon>Kitasatosporales</taxon>
        <taxon>Streptomycetaceae</taxon>
        <taxon>Streptomyces</taxon>
    </lineage>
</organism>
<comment type="caution">
    <text evidence="1">The sequence shown here is derived from an EMBL/GenBank/DDBJ whole genome shotgun (WGS) entry which is preliminary data.</text>
</comment>
<dbReference type="InterPro" id="IPR025332">
    <property type="entry name" value="DUF4238"/>
</dbReference>
<gene>
    <name evidence="1" type="ORF">GCM10010145_49160</name>
</gene>
<reference evidence="1" key="1">
    <citation type="journal article" date="2014" name="Int. J. Syst. Evol. Microbiol.">
        <title>Complete genome sequence of Corynebacterium casei LMG S-19264T (=DSM 44701T), isolated from a smear-ripened cheese.</title>
        <authorList>
            <consortium name="US DOE Joint Genome Institute (JGI-PGF)"/>
            <person name="Walter F."/>
            <person name="Albersmeier A."/>
            <person name="Kalinowski J."/>
            <person name="Ruckert C."/>
        </authorList>
    </citation>
    <scope>NUCLEOTIDE SEQUENCE</scope>
    <source>
        <strain evidence="1">JCM 3131</strain>
    </source>
</reference>
<dbReference type="AlphaFoldDB" id="A0A918BK99"/>
<dbReference type="Pfam" id="PF14022">
    <property type="entry name" value="DUF4238"/>
    <property type="match status" value="1"/>
</dbReference>
<dbReference type="EMBL" id="BMQK01000012">
    <property type="protein sequence ID" value="GGQ73536.1"/>
    <property type="molecule type" value="Genomic_DNA"/>
</dbReference>
<sequence length="296" mass="33387">MGQHIVSKVLLREWAAAVKHTTIEHVQPYDLQHPKRRLNTRPPRGIGKIENFVPWASTSLEIKWGLVERELPDALAAVKAGIALGQPRTAGILRDLIALHYIRSHHYREAFNRVFTEFLPRQREWLLTERADQLEAAYLQHTGRPAAGPEDLAAIADEIFSLMLDQFHDGSLLRVRIEASFDQARQLMAQYSLEILETEEGEFLIGDNPALTVRKEGDSLSHGMALLDSHTTVLPIGPHHMLALGPTPFYGRLAKSAVDKMNVLQIKAAREYVYTRPNSYLAAIVREEATSRSPRL</sequence>
<name>A0A918BK99_9ACTN</name>
<accession>A0A918BK99</accession>
<dbReference type="Proteomes" id="UP000620156">
    <property type="component" value="Unassembled WGS sequence"/>
</dbReference>
<evidence type="ECO:0000313" key="2">
    <source>
        <dbReference type="Proteomes" id="UP000620156"/>
    </source>
</evidence>